<sequence length="369" mass="40533">MKHTSQNRSSLCKTLLFFMALMLMTNSVSAKKCRALTMSGAGALGAYQAAVFVGLVNNLPAEDIAYDVVTGVSAGSLNALGLSGFDPMDVEAGSNFIYGLWSSIPMDKAFDTWPGGILAGFFHKGLFDLDPGRAWVTREYGSQTPQKKITFSVMNANTGQYINFDYDKTDVLPDDFIDSAFASSSIPGVFPHVTRGDDELVDGGTVWNIDIESPIRRCKEIVENESDIILDIFLVSAAHITEEPDFSSYSALDHFFRGQDIFSFYNGMNDYNSSLLNFPDVEIRHVIYPSQKLSSSPLDIISFTQPVMDKCFEAGQRDAAISAQLGSGGYGKILLEFTEKLKNGEKANLDDMLQARLKQKLEEDNKISG</sequence>
<protein>
    <recommendedName>
        <fullName evidence="4">PNPLA domain-containing protein</fullName>
    </recommendedName>
</protein>
<feature type="active site" description="Nucleophile" evidence="2">
    <location>
        <position position="73"/>
    </location>
</feature>
<feature type="domain" description="PNPLA" evidence="4">
    <location>
        <begin position="36"/>
        <end position="215"/>
    </location>
</feature>
<feature type="chain" id="PRO_5042072864" description="PNPLA domain-containing protein" evidence="3">
    <location>
        <begin position="31"/>
        <end position="369"/>
    </location>
</feature>
<reference evidence="5" key="1">
    <citation type="submission" date="2023-07" db="EMBL/GenBank/DDBJ databases">
        <authorList>
            <consortium name="AG Swart"/>
            <person name="Singh M."/>
            <person name="Singh A."/>
            <person name="Seah K."/>
            <person name="Emmerich C."/>
        </authorList>
    </citation>
    <scope>NUCLEOTIDE SEQUENCE</scope>
    <source>
        <strain evidence="5">DP1</strain>
    </source>
</reference>
<comment type="caution">
    <text evidence="5">The sequence shown here is derived from an EMBL/GenBank/DDBJ whole genome shotgun (WGS) entry which is preliminary data.</text>
</comment>
<dbReference type="GO" id="GO:0016787">
    <property type="term" value="F:hydrolase activity"/>
    <property type="evidence" value="ECO:0007669"/>
    <property type="project" value="UniProtKB-UniRule"/>
</dbReference>
<feature type="short sequence motif" description="GXSXG" evidence="2">
    <location>
        <begin position="71"/>
        <end position="75"/>
    </location>
</feature>
<dbReference type="Gene3D" id="3.40.1090.10">
    <property type="entry name" value="Cytosolic phospholipase A2 catalytic domain"/>
    <property type="match status" value="2"/>
</dbReference>
<dbReference type="InterPro" id="IPR016035">
    <property type="entry name" value="Acyl_Trfase/lysoPLipase"/>
</dbReference>
<keyword evidence="3" id="KW-0732">Signal</keyword>
<keyword evidence="6" id="KW-1185">Reference proteome</keyword>
<proteinExistence type="predicted"/>
<evidence type="ECO:0000256" key="1">
    <source>
        <dbReference type="ARBA" id="ARBA00023098"/>
    </source>
</evidence>
<feature type="short sequence motif" description="DGA/G" evidence="2">
    <location>
        <begin position="202"/>
        <end position="204"/>
    </location>
</feature>
<accession>A0AAD1XGZ2</accession>
<evidence type="ECO:0000313" key="6">
    <source>
        <dbReference type="Proteomes" id="UP001295684"/>
    </source>
</evidence>
<organism evidence="5 6">
    <name type="scientific">Euplotes crassus</name>
    <dbReference type="NCBI Taxonomy" id="5936"/>
    <lineage>
        <taxon>Eukaryota</taxon>
        <taxon>Sar</taxon>
        <taxon>Alveolata</taxon>
        <taxon>Ciliophora</taxon>
        <taxon>Intramacronucleata</taxon>
        <taxon>Spirotrichea</taxon>
        <taxon>Hypotrichia</taxon>
        <taxon>Euplotida</taxon>
        <taxon>Euplotidae</taxon>
        <taxon>Moneuplotes</taxon>
    </lineage>
</organism>
<evidence type="ECO:0000313" key="5">
    <source>
        <dbReference type="EMBL" id="CAI2372552.1"/>
    </source>
</evidence>
<dbReference type="AlphaFoldDB" id="A0AAD1XGZ2"/>
<evidence type="ECO:0000259" key="4">
    <source>
        <dbReference type="PROSITE" id="PS51635"/>
    </source>
</evidence>
<keyword evidence="1 2" id="KW-0443">Lipid metabolism</keyword>
<feature type="short sequence motif" description="GXGXXG" evidence="2">
    <location>
        <begin position="40"/>
        <end position="45"/>
    </location>
</feature>
<dbReference type="EMBL" id="CAMPGE010013842">
    <property type="protein sequence ID" value="CAI2372552.1"/>
    <property type="molecule type" value="Genomic_DNA"/>
</dbReference>
<name>A0AAD1XGZ2_EUPCR</name>
<dbReference type="Proteomes" id="UP001295684">
    <property type="component" value="Unassembled WGS sequence"/>
</dbReference>
<dbReference type="InterPro" id="IPR002641">
    <property type="entry name" value="PNPLA_dom"/>
</dbReference>
<feature type="signal peptide" evidence="3">
    <location>
        <begin position="1"/>
        <end position="30"/>
    </location>
</feature>
<evidence type="ECO:0000256" key="2">
    <source>
        <dbReference type="PROSITE-ProRule" id="PRU01161"/>
    </source>
</evidence>
<evidence type="ECO:0000256" key="3">
    <source>
        <dbReference type="SAM" id="SignalP"/>
    </source>
</evidence>
<dbReference type="Pfam" id="PF01734">
    <property type="entry name" value="Patatin"/>
    <property type="match status" value="1"/>
</dbReference>
<dbReference type="SUPFAM" id="SSF52151">
    <property type="entry name" value="FabD/lysophospholipase-like"/>
    <property type="match status" value="1"/>
</dbReference>
<gene>
    <name evidence="5" type="ORF">ECRASSUSDP1_LOCUS13883</name>
</gene>
<keyword evidence="2" id="KW-0378">Hydrolase</keyword>
<dbReference type="GO" id="GO:0016042">
    <property type="term" value="P:lipid catabolic process"/>
    <property type="evidence" value="ECO:0007669"/>
    <property type="project" value="UniProtKB-UniRule"/>
</dbReference>
<dbReference type="PROSITE" id="PS51635">
    <property type="entry name" value="PNPLA"/>
    <property type="match status" value="1"/>
</dbReference>
<keyword evidence="2" id="KW-0442">Lipid degradation</keyword>
<feature type="active site" description="Proton acceptor" evidence="2">
    <location>
        <position position="202"/>
    </location>
</feature>